<dbReference type="EMBL" id="JAAPAO010000583">
    <property type="protein sequence ID" value="KAF4656687.1"/>
    <property type="molecule type" value="Genomic_DNA"/>
</dbReference>
<accession>A0A7J6LBP8</accession>
<organism evidence="1 2">
    <name type="scientific">Perkinsus chesapeaki</name>
    <name type="common">Clam parasite</name>
    <name type="synonym">Perkinsus andrewsi</name>
    <dbReference type="NCBI Taxonomy" id="330153"/>
    <lineage>
        <taxon>Eukaryota</taxon>
        <taxon>Sar</taxon>
        <taxon>Alveolata</taxon>
        <taxon>Perkinsozoa</taxon>
        <taxon>Perkinsea</taxon>
        <taxon>Perkinsida</taxon>
        <taxon>Perkinsidae</taxon>
        <taxon>Perkinsus</taxon>
    </lineage>
</organism>
<gene>
    <name evidence="1" type="ORF">FOL47_008811</name>
</gene>
<comment type="caution">
    <text evidence="1">The sequence shown here is derived from an EMBL/GenBank/DDBJ whole genome shotgun (WGS) entry which is preliminary data.</text>
</comment>
<evidence type="ECO:0000313" key="2">
    <source>
        <dbReference type="Proteomes" id="UP000591131"/>
    </source>
</evidence>
<dbReference type="AlphaFoldDB" id="A0A7J6LBP8"/>
<proteinExistence type="predicted"/>
<keyword evidence="2" id="KW-1185">Reference proteome</keyword>
<sequence>MAGGWLDYSIYFRTRDGVDYMDISLVAYVPELGPERGNFFLVMNGLRYTEHSFGRYHGISPDWDSASAENQAIRRRMALELQFVFYFVGVRSDDHRFPNPDTFLDTIVYDTQDSSLIISQTEPPPGPPFVTFGDAIRLPLLTAGAAVAPIVCSLSH</sequence>
<name>A0A7J6LBP8_PERCH</name>
<evidence type="ECO:0000313" key="1">
    <source>
        <dbReference type="EMBL" id="KAF4656687.1"/>
    </source>
</evidence>
<protein>
    <submittedName>
        <fullName evidence="1">Uncharacterized protein</fullName>
    </submittedName>
</protein>
<dbReference type="Proteomes" id="UP000591131">
    <property type="component" value="Unassembled WGS sequence"/>
</dbReference>
<reference evidence="1 2" key="1">
    <citation type="submission" date="2020-04" db="EMBL/GenBank/DDBJ databases">
        <title>Perkinsus chesapeaki whole genome sequence.</title>
        <authorList>
            <person name="Bogema D.R."/>
        </authorList>
    </citation>
    <scope>NUCLEOTIDE SEQUENCE [LARGE SCALE GENOMIC DNA]</scope>
    <source>
        <strain evidence="1">ATCC PRA-425</strain>
    </source>
</reference>